<dbReference type="EMBL" id="QGMK01002087">
    <property type="protein sequence ID" value="TVY60832.1"/>
    <property type="molecule type" value="Genomic_DNA"/>
</dbReference>
<accession>A0A8T9BYI2</accession>
<dbReference type="OrthoDB" id="2922289at2759"/>
<evidence type="ECO:0000313" key="3">
    <source>
        <dbReference type="Proteomes" id="UP000469558"/>
    </source>
</evidence>
<evidence type="ECO:0000313" key="2">
    <source>
        <dbReference type="EMBL" id="TVY60832.1"/>
    </source>
</evidence>
<dbReference type="AlphaFoldDB" id="A0A8T9BYI2"/>
<protein>
    <submittedName>
        <fullName evidence="2">Uncharacterized protein</fullName>
    </submittedName>
</protein>
<dbReference type="PANTHER" id="PTHR40788:SF2">
    <property type="entry name" value="CLR5 DOMAIN-CONTAINING PROTEIN"/>
    <property type="match status" value="1"/>
</dbReference>
<dbReference type="Proteomes" id="UP000469558">
    <property type="component" value="Unassembled WGS sequence"/>
</dbReference>
<proteinExistence type="predicted"/>
<reference evidence="2 3" key="1">
    <citation type="submission" date="2018-05" db="EMBL/GenBank/DDBJ databases">
        <title>Genome sequencing and assembly of the regulated plant pathogen Lachnellula willkommii and related sister species for the development of diagnostic species identification markers.</title>
        <authorList>
            <person name="Giroux E."/>
            <person name="Bilodeau G."/>
        </authorList>
    </citation>
    <scope>NUCLEOTIDE SEQUENCE [LARGE SCALE GENOMIC DNA]</scope>
    <source>
        <strain evidence="2 3">CBS 268.59</strain>
    </source>
</reference>
<comment type="caution">
    <text evidence="2">The sequence shown here is derived from an EMBL/GenBank/DDBJ whole genome shotgun (WGS) entry which is preliminary data.</text>
</comment>
<feature type="compositionally biased region" description="Polar residues" evidence="1">
    <location>
        <begin position="658"/>
        <end position="668"/>
    </location>
</feature>
<sequence length="769" mass="88727">MPTEILGNGLPYTVREPPCECATCRQSFRSMSQQIPPTGWSYSWGGCDDDDRTLAAGAVKSVREDLAYLRTQWSAYGKTIMNRWKKKSRDKRATLLKEADPTLFEKQWVAALFTSRQLDGTGQMDARKYRNALLLDYLNVDGLKSDPARLMGLIHNRTLYGPEEWALHDNEKLEWSWNGGLLDIDASNLCMIMHGARYGDLVVWEAKAAHRLETIGYSRGKLVLEAQMTLYSFLRKAVELLSEGMRAESARDDKLQPSQLEFKRSGRIDLWSTYISQPFSAPPSFNLEELHSKALTRFRQADDHLWLLQTDPEYLRGEIRIAAEGFPVGHPSEDVHKWAITNIYHDIWSYWSWSWIVEAFEYVKTMQMRFRDDIHPGQPLPSKYEQVLQELELLLEFQIRHRVGMLPQLLAWRPGFKDYFEFDHSDPDQVTITGVVDVPNLMHQDPLFYILHILPEDHEYKRPGSDDMISRWAFLEDHLSTTTPKDAARLDQTLYNRYADYAALHELFSHVHLHRPMPKLLTDLESFNPEEIEKLGRPTILRHQIERILQEEYWLPRDHDSSKMLLRFSKTFDDRATSEQTKLEHFDATRAAMSNFWSLMRRKRQTMLKQKKKNMWPANEIEADLEVISADTGAEYKDLVAAERQNILDRIEKLSRPTPAQGTIQTEWGSPPETKTKSSKSKKVKSRPDEQLLDISSLSVAPDPAPAPQLLVPVKPASLRILIMMFSSTVEAAAKLINWDDFVLAMHDAGFSSRQTTGSEVVFQPEEGN</sequence>
<keyword evidence="3" id="KW-1185">Reference proteome</keyword>
<gene>
    <name evidence="2" type="ORF">LSUE1_G008594</name>
</gene>
<evidence type="ECO:0000256" key="1">
    <source>
        <dbReference type="SAM" id="MobiDB-lite"/>
    </source>
</evidence>
<organism evidence="2 3">
    <name type="scientific">Lachnellula suecica</name>
    <dbReference type="NCBI Taxonomy" id="602035"/>
    <lineage>
        <taxon>Eukaryota</taxon>
        <taxon>Fungi</taxon>
        <taxon>Dikarya</taxon>
        <taxon>Ascomycota</taxon>
        <taxon>Pezizomycotina</taxon>
        <taxon>Leotiomycetes</taxon>
        <taxon>Helotiales</taxon>
        <taxon>Lachnaceae</taxon>
        <taxon>Lachnellula</taxon>
    </lineage>
</organism>
<dbReference type="PANTHER" id="PTHR40788">
    <property type="entry name" value="CLR5 DOMAIN-CONTAINING PROTEIN-RELATED"/>
    <property type="match status" value="1"/>
</dbReference>
<feature type="region of interest" description="Disordered" evidence="1">
    <location>
        <begin position="652"/>
        <end position="690"/>
    </location>
</feature>
<name>A0A8T9BYI2_9HELO</name>
<feature type="non-terminal residue" evidence="2">
    <location>
        <position position="769"/>
    </location>
</feature>